<dbReference type="InterPro" id="IPR029060">
    <property type="entry name" value="PIN-like_dom_sf"/>
</dbReference>
<dbReference type="CDD" id="cd09881">
    <property type="entry name" value="PIN_VapC4-5_FitB-like"/>
    <property type="match status" value="1"/>
</dbReference>
<dbReference type="AlphaFoldDB" id="Q4C1R5"/>
<dbReference type="EMBL" id="AADV02000039">
    <property type="protein sequence ID" value="EAM50097.1"/>
    <property type="molecule type" value="Genomic_DNA"/>
</dbReference>
<comment type="cofactor">
    <cofactor evidence="1">
        <name>Mg(2+)</name>
        <dbReference type="ChEBI" id="CHEBI:18420"/>
    </cofactor>
</comment>
<keyword evidence="4" id="KW-0479">Metal-binding</keyword>
<dbReference type="InterPro" id="IPR050556">
    <property type="entry name" value="Type_II_TA_system_RNase"/>
</dbReference>
<dbReference type="Gene3D" id="3.40.50.1010">
    <property type="entry name" value="5'-nuclease"/>
    <property type="match status" value="1"/>
</dbReference>
<organism evidence="9 10">
    <name type="scientific">Crocosphaera watsonii WH 8501</name>
    <dbReference type="NCBI Taxonomy" id="165597"/>
    <lineage>
        <taxon>Bacteria</taxon>
        <taxon>Bacillati</taxon>
        <taxon>Cyanobacteriota</taxon>
        <taxon>Cyanophyceae</taxon>
        <taxon>Oscillatoriophycideae</taxon>
        <taxon>Chroococcales</taxon>
        <taxon>Aphanothecaceae</taxon>
        <taxon>Crocosphaera</taxon>
    </lineage>
</organism>
<keyword evidence="2" id="KW-1277">Toxin-antitoxin system</keyword>
<sequence>MYLLDTNHCSLILLENSIIFDCVERVGESNISTTIVTVGELMFMAENSKYREQNLTRVEEFLADIRVYYVDEKTAKIYGQIKASLIKGFGPKEKTKRKTTKITQLGFDENDLWITAIAIRNKLTLVSADSDFPRIQRIINFSLENWLDKG</sequence>
<keyword evidence="6" id="KW-0460">Magnesium</keyword>
<dbReference type="RefSeq" id="WP_007306230.1">
    <property type="nucleotide sequence ID" value="NZ_AADV02000039.1"/>
</dbReference>
<name>Q4C1R5_CROWT</name>
<dbReference type="OrthoDB" id="428590at2"/>
<dbReference type="GeneID" id="88768142"/>
<evidence type="ECO:0000256" key="6">
    <source>
        <dbReference type="ARBA" id="ARBA00022842"/>
    </source>
</evidence>
<dbReference type="SUPFAM" id="SSF88723">
    <property type="entry name" value="PIN domain-like"/>
    <property type="match status" value="1"/>
</dbReference>
<evidence type="ECO:0000259" key="8">
    <source>
        <dbReference type="Pfam" id="PF01850"/>
    </source>
</evidence>
<reference evidence="9" key="1">
    <citation type="submission" date="2004-02" db="EMBL/GenBank/DDBJ databases">
        <authorList>
            <consortium name="DOE Joint Genome Institute"/>
        </authorList>
    </citation>
    <scope>NUCLEOTIDE SEQUENCE [LARGE SCALE GENOMIC DNA]</scope>
    <source>
        <strain evidence="9">WH 8501</strain>
    </source>
</reference>
<reference evidence="9" key="2">
    <citation type="submission" date="2005-06" db="EMBL/GenBank/DDBJ databases">
        <title>Sequencing of the draft genome and assembly of Crocosphaera watsonii WH 8501.</title>
        <authorList>
            <consortium name="US DOE Joint Genome Institute (JGI-PGF)"/>
            <person name="Copeland A."/>
            <person name="Lucas S."/>
            <person name="Lapidus A."/>
            <person name="Barry K."/>
            <person name="Detter C."/>
            <person name="Glavina T."/>
            <person name="Hammon N."/>
            <person name="Israni S."/>
            <person name="Pitluck S."/>
            <person name="Richardson P."/>
        </authorList>
    </citation>
    <scope>NUCLEOTIDE SEQUENCE [LARGE SCALE GENOMIC DNA]</scope>
    <source>
        <strain evidence="9">WH 8501</strain>
    </source>
</reference>
<dbReference type="Proteomes" id="UP000003922">
    <property type="component" value="Unassembled WGS sequence"/>
</dbReference>
<accession>Q4C1R5</accession>
<gene>
    <name evidence="9" type="ORF">CwatDRAFT_2730</name>
</gene>
<dbReference type="PANTHER" id="PTHR33653:SF1">
    <property type="entry name" value="RIBONUCLEASE VAPC2"/>
    <property type="match status" value="1"/>
</dbReference>
<dbReference type="InterPro" id="IPR002716">
    <property type="entry name" value="PIN_dom"/>
</dbReference>
<keyword evidence="3" id="KW-0540">Nuclease</keyword>
<comment type="similarity">
    <text evidence="7">Belongs to the PINc/VapC protein family.</text>
</comment>
<dbReference type="GO" id="GO:0016787">
    <property type="term" value="F:hydrolase activity"/>
    <property type="evidence" value="ECO:0007669"/>
    <property type="project" value="UniProtKB-KW"/>
</dbReference>
<evidence type="ECO:0000256" key="7">
    <source>
        <dbReference type="ARBA" id="ARBA00038093"/>
    </source>
</evidence>
<evidence type="ECO:0000256" key="2">
    <source>
        <dbReference type="ARBA" id="ARBA00022649"/>
    </source>
</evidence>
<evidence type="ECO:0000313" key="10">
    <source>
        <dbReference type="Proteomes" id="UP000003922"/>
    </source>
</evidence>
<evidence type="ECO:0000313" key="9">
    <source>
        <dbReference type="EMBL" id="EAM50097.1"/>
    </source>
</evidence>
<reference evidence="9" key="3">
    <citation type="submission" date="2016-12" db="EMBL/GenBank/DDBJ databases">
        <title>Annotation of the draft genome assembly of Crocosphaera watsonii WH 8501.</title>
        <authorList>
            <consortium name="US DOE Joint Genome Institute (JGI-ORNL)"/>
            <person name="Larimer F."/>
            <person name="Land M."/>
        </authorList>
    </citation>
    <scope>NUCLEOTIDE SEQUENCE</scope>
    <source>
        <strain evidence="9">WH 8501</strain>
    </source>
</reference>
<dbReference type="KEGG" id="cwa:CwatDRAFT_2730"/>
<dbReference type="Pfam" id="PF01850">
    <property type="entry name" value="PIN"/>
    <property type="match status" value="1"/>
</dbReference>
<evidence type="ECO:0000256" key="5">
    <source>
        <dbReference type="ARBA" id="ARBA00022801"/>
    </source>
</evidence>
<feature type="domain" description="PIN" evidence="8">
    <location>
        <begin position="2"/>
        <end position="136"/>
    </location>
</feature>
<comment type="caution">
    <text evidence="9">The sequence shown here is derived from an EMBL/GenBank/DDBJ whole genome shotgun (WGS) entry which is preliminary data.</text>
</comment>
<evidence type="ECO:0000256" key="1">
    <source>
        <dbReference type="ARBA" id="ARBA00001946"/>
    </source>
</evidence>
<proteinExistence type="inferred from homology"/>
<evidence type="ECO:0000256" key="3">
    <source>
        <dbReference type="ARBA" id="ARBA00022722"/>
    </source>
</evidence>
<dbReference type="GO" id="GO:0004518">
    <property type="term" value="F:nuclease activity"/>
    <property type="evidence" value="ECO:0007669"/>
    <property type="project" value="UniProtKB-KW"/>
</dbReference>
<keyword evidence="10" id="KW-1185">Reference proteome</keyword>
<evidence type="ECO:0000256" key="4">
    <source>
        <dbReference type="ARBA" id="ARBA00022723"/>
    </source>
</evidence>
<dbReference type="GO" id="GO:0046872">
    <property type="term" value="F:metal ion binding"/>
    <property type="evidence" value="ECO:0007669"/>
    <property type="project" value="UniProtKB-KW"/>
</dbReference>
<dbReference type="PANTHER" id="PTHR33653">
    <property type="entry name" value="RIBONUCLEASE VAPC2"/>
    <property type="match status" value="1"/>
</dbReference>
<keyword evidence="5" id="KW-0378">Hydrolase</keyword>
<protein>
    <submittedName>
        <fullName evidence="9">PilT protein, N-terminal</fullName>
    </submittedName>
</protein>